<dbReference type="EMBL" id="QOVI01000006">
    <property type="protein sequence ID" value="RXG12546.1"/>
    <property type="molecule type" value="Genomic_DNA"/>
</dbReference>
<accession>A0A4Q0NQC2</accession>
<evidence type="ECO:0000313" key="2">
    <source>
        <dbReference type="Proteomes" id="UP000289821"/>
    </source>
</evidence>
<evidence type="ECO:0000313" key="1">
    <source>
        <dbReference type="EMBL" id="RXG12546.1"/>
    </source>
</evidence>
<dbReference type="AlphaFoldDB" id="A0A4Q0NQC2"/>
<sequence>MNHVGVFLLILSLRFIGSSVNIAVGEIEIDHFNQKPPYELYLKPTGSYVVNEILNLSFAKAVFIHSSYTILGFAWGMPRS</sequence>
<name>A0A4Q0NQC2_9FLAO</name>
<proteinExistence type="predicted"/>
<reference evidence="1 2" key="1">
    <citation type="submission" date="2018-07" db="EMBL/GenBank/DDBJ databases">
        <title>Leeuwenhoekiella genomics.</title>
        <authorList>
            <person name="Tahon G."/>
            <person name="Willems A."/>
        </authorList>
    </citation>
    <scope>NUCLEOTIDE SEQUENCE [LARGE SCALE GENOMIC DNA]</scope>
    <source>
        <strain evidence="1 2">R-50232</strain>
    </source>
</reference>
<gene>
    <name evidence="1" type="ORF">DSM04_10625</name>
</gene>
<organism evidence="1 2">
    <name type="scientific">Leeuwenhoekiella aestuarii</name>
    <dbReference type="NCBI Taxonomy" id="2249426"/>
    <lineage>
        <taxon>Bacteria</taxon>
        <taxon>Pseudomonadati</taxon>
        <taxon>Bacteroidota</taxon>
        <taxon>Flavobacteriia</taxon>
        <taxon>Flavobacteriales</taxon>
        <taxon>Flavobacteriaceae</taxon>
        <taxon>Leeuwenhoekiella</taxon>
    </lineage>
</organism>
<keyword evidence="2" id="KW-1185">Reference proteome</keyword>
<protein>
    <submittedName>
        <fullName evidence="1">Uncharacterized protein</fullName>
    </submittedName>
</protein>
<dbReference type="Proteomes" id="UP000289821">
    <property type="component" value="Unassembled WGS sequence"/>
</dbReference>
<comment type="caution">
    <text evidence="1">The sequence shown here is derived from an EMBL/GenBank/DDBJ whole genome shotgun (WGS) entry which is preliminary data.</text>
</comment>